<sequence length="375" mass="40588">MNSEMGPAYTKEDLEFDMVKFQQQAVASPSDNVLGTLWGTDNGLSALTYAPGEYLHAKDASYDLFLDGQVGNDFMEWSKNASNLFNQPSTAPMTDAIPTTTTTTTTASTDRYVSPTALACVSPTNWNTDSGEQQSPYTMTDDATTASSSAASSEGSALKQPPTPSSVGVHDTKFRVSKTKAKAASTRARSRVEAKSKSVSSASSIASSASASSSRCSNSGHGGSHNITLRTASRKPKQPIKMEDGAHTAGLSPDSSPSSPDPNAENLTSEERRARQNHNVVEKQYRNRLNAQFERLLAILPANESNASEGSTRHGDFDDRRMSKAEVLELARRRIHSLEQERKQLRAERQNLLENVSIMQRAVQHRQIGTLVGSV</sequence>
<organism evidence="4 5">
    <name type="scientific">Niveomyces insectorum RCEF 264</name>
    <dbReference type="NCBI Taxonomy" id="1081102"/>
    <lineage>
        <taxon>Eukaryota</taxon>
        <taxon>Fungi</taxon>
        <taxon>Dikarya</taxon>
        <taxon>Ascomycota</taxon>
        <taxon>Pezizomycotina</taxon>
        <taxon>Sordariomycetes</taxon>
        <taxon>Hypocreomycetidae</taxon>
        <taxon>Hypocreales</taxon>
        <taxon>Cordycipitaceae</taxon>
        <taxon>Niveomyces</taxon>
    </lineage>
</organism>
<name>A0A167XZ44_9HYPO</name>
<dbReference type="CDD" id="cd11395">
    <property type="entry name" value="bHLHzip_SREBP_like"/>
    <property type="match status" value="1"/>
</dbReference>
<dbReference type="PROSITE" id="PS50888">
    <property type="entry name" value="BHLH"/>
    <property type="match status" value="1"/>
</dbReference>
<feature type="compositionally biased region" description="Low complexity" evidence="2">
    <location>
        <begin position="197"/>
        <end position="219"/>
    </location>
</feature>
<feature type="domain" description="BHLH" evidence="3">
    <location>
        <begin position="273"/>
        <end position="338"/>
    </location>
</feature>
<feature type="compositionally biased region" description="Basic and acidic residues" evidence="2">
    <location>
        <begin position="269"/>
        <end position="283"/>
    </location>
</feature>
<accession>A0A167XZ44</accession>
<feature type="compositionally biased region" description="Low complexity" evidence="2">
    <location>
        <begin position="252"/>
        <end position="262"/>
    </location>
</feature>
<evidence type="ECO:0000259" key="3">
    <source>
        <dbReference type="PROSITE" id="PS50888"/>
    </source>
</evidence>
<evidence type="ECO:0000256" key="2">
    <source>
        <dbReference type="SAM" id="MobiDB-lite"/>
    </source>
</evidence>
<keyword evidence="4" id="KW-0238">DNA-binding</keyword>
<dbReference type="AlphaFoldDB" id="A0A167XZ44"/>
<dbReference type="SUPFAM" id="SSF47459">
    <property type="entry name" value="HLH, helix-loop-helix DNA-binding domain"/>
    <property type="match status" value="1"/>
</dbReference>
<dbReference type="Proteomes" id="UP000076874">
    <property type="component" value="Unassembled WGS sequence"/>
</dbReference>
<keyword evidence="1" id="KW-0175">Coiled coil</keyword>
<dbReference type="InterPro" id="IPR052099">
    <property type="entry name" value="Regulatory_TF_Diverse"/>
</dbReference>
<dbReference type="EMBL" id="AZHD01000003">
    <property type="protein sequence ID" value="OAA65606.1"/>
    <property type="molecule type" value="Genomic_DNA"/>
</dbReference>
<feature type="compositionally biased region" description="Polar residues" evidence="2">
    <location>
        <begin position="123"/>
        <end position="138"/>
    </location>
</feature>
<dbReference type="GO" id="GO:0046983">
    <property type="term" value="F:protein dimerization activity"/>
    <property type="evidence" value="ECO:0007669"/>
    <property type="project" value="InterPro"/>
</dbReference>
<comment type="caution">
    <text evidence="4">The sequence shown here is derived from an EMBL/GenBank/DDBJ whole genome shotgun (WGS) entry which is preliminary data.</text>
</comment>
<dbReference type="InterPro" id="IPR011598">
    <property type="entry name" value="bHLH_dom"/>
</dbReference>
<dbReference type="InterPro" id="IPR036638">
    <property type="entry name" value="HLH_DNA-bd_sf"/>
</dbReference>
<feature type="region of interest" description="Disordered" evidence="2">
    <location>
        <begin position="89"/>
        <end position="108"/>
    </location>
</feature>
<keyword evidence="5" id="KW-1185">Reference proteome</keyword>
<dbReference type="PANTHER" id="PTHR47336">
    <property type="entry name" value="TRANSCRIPTION FACTOR HMS1-RELATED"/>
    <property type="match status" value="1"/>
</dbReference>
<evidence type="ECO:0000313" key="5">
    <source>
        <dbReference type="Proteomes" id="UP000076874"/>
    </source>
</evidence>
<feature type="compositionally biased region" description="Low complexity" evidence="2">
    <location>
        <begin position="140"/>
        <end position="153"/>
    </location>
</feature>
<dbReference type="GO" id="GO:0003677">
    <property type="term" value="F:DNA binding"/>
    <property type="evidence" value="ECO:0007669"/>
    <property type="project" value="UniProtKB-KW"/>
</dbReference>
<evidence type="ECO:0000256" key="1">
    <source>
        <dbReference type="SAM" id="Coils"/>
    </source>
</evidence>
<dbReference type="Pfam" id="PF00010">
    <property type="entry name" value="HLH"/>
    <property type="match status" value="1"/>
</dbReference>
<evidence type="ECO:0000313" key="4">
    <source>
        <dbReference type="EMBL" id="OAA65606.1"/>
    </source>
</evidence>
<protein>
    <submittedName>
        <fullName evidence="4">Helix-loop-helix DNA-binding domain containing protein</fullName>
    </submittedName>
</protein>
<dbReference type="PANTHER" id="PTHR47336:SF3">
    <property type="entry name" value="SERINE-RICH PROTEIN TYE7"/>
    <property type="match status" value="1"/>
</dbReference>
<feature type="region of interest" description="Disordered" evidence="2">
    <location>
        <begin position="123"/>
        <end position="283"/>
    </location>
</feature>
<dbReference type="STRING" id="1081102.A0A167XZ44"/>
<dbReference type="OrthoDB" id="5154279at2759"/>
<proteinExistence type="predicted"/>
<gene>
    <name evidence="4" type="ORF">SPI_02393</name>
</gene>
<dbReference type="SMART" id="SM00353">
    <property type="entry name" value="HLH"/>
    <property type="match status" value="1"/>
</dbReference>
<dbReference type="Gene3D" id="4.10.280.10">
    <property type="entry name" value="Helix-loop-helix DNA-binding domain"/>
    <property type="match status" value="1"/>
</dbReference>
<reference evidence="4 5" key="1">
    <citation type="journal article" date="2016" name="Genome Biol. Evol.">
        <title>Divergent and convergent evolution of fungal pathogenicity.</title>
        <authorList>
            <person name="Shang Y."/>
            <person name="Xiao G."/>
            <person name="Zheng P."/>
            <person name="Cen K."/>
            <person name="Zhan S."/>
            <person name="Wang C."/>
        </authorList>
    </citation>
    <scope>NUCLEOTIDE SEQUENCE [LARGE SCALE GENOMIC DNA]</scope>
    <source>
        <strain evidence="4 5">RCEF 264</strain>
    </source>
</reference>
<feature type="coiled-coil region" evidence="1">
    <location>
        <begin position="328"/>
        <end position="362"/>
    </location>
</feature>